<evidence type="ECO:0000256" key="2">
    <source>
        <dbReference type="ARBA" id="ARBA00022801"/>
    </source>
</evidence>
<dbReference type="Pfam" id="PF04231">
    <property type="entry name" value="Endonuclease_1"/>
    <property type="match status" value="1"/>
</dbReference>
<dbReference type="OrthoDB" id="9801679at2"/>
<accession>A0A1I2RWM7</accession>
<dbReference type="PANTHER" id="PTHR33607:SF2">
    <property type="entry name" value="ENDONUCLEASE-1"/>
    <property type="match status" value="1"/>
</dbReference>
<keyword evidence="4" id="KW-1185">Reference proteome</keyword>
<name>A0A1I2RWM7_9BACI</name>
<evidence type="ECO:0000313" key="3">
    <source>
        <dbReference type="EMBL" id="SFG44962.1"/>
    </source>
</evidence>
<dbReference type="InterPro" id="IPR044925">
    <property type="entry name" value="His-Me_finger_sf"/>
</dbReference>
<dbReference type="GO" id="GO:0016787">
    <property type="term" value="F:hydrolase activity"/>
    <property type="evidence" value="ECO:0007669"/>
    <property type="project" value="UniProtKB-KW"/>
</dbReference>
<keyword evidence="1" id="KW-0540">Nuclease</keyword>
<evidence type="ECO:0000313" key="4">
    <source>
        <dbReference type="Proteomes" id="UP000198897"/>
    </source>
</evidence>
<organism evidence="3 4">
    <name type="scientific">Halobacillus alkaliphilus</name>
    <dbReference type="NCBI Taxonomy" id="396056"/>
    <lineage>
        <taxon>Bacteria</taxon>
        <taxon>Bacillati</taxon>
        <taxon>Bacillota</taxon>
        <taxon>Bacilli</taxon>
        <taxon>Bacillales</taxon>
        <taxon>Bacillaceae</taxon>
        <taxon>Halobacillus</taxon>
    </lineage>
</organism>
<dbReference type="Proteomes" id="UP000198897">
    <property type="component" value="Unassembled WGS sequence"/>
</dbReference>
<protein>
    <submittedName>
        <fullName evidence="3">Endonuclease I</fullName>
    </submittedName>
</protein>
<dbReference type="EMBL" id="FOOG01000044">
    <property type="protein sequence ID" value="SFG44962.1"/>
    <property type="molecule type" value="Genomic_DNA"/>
</dbReference>
<dbReference type="RefSeq" id="WP_089753979.1">
    <property type="nucleotide sequence ID" value="NZ_FOOG01000044.1"/>
</dbReference>
<dbReference type="SUPFAM" id="SSF54060">
    <property type="entry name" value="His-Me finger endonucleases"/>
    <property type="match status" value="1"/>
</dbReference>
<reference evidence="4" key="1">
    <citation type="submission" date="2016-10" db="EMBL/GenBank/DDBJ databases">
        <authorList>
            <person name="Varghese N."/>
            <person name="Submissions S."/>
        </authorList>
    </citation>
    <scope>NUCLEOTIDE SEQUENCE [LARGE SCALE GENOMIC DNA]</scope>
    <source>
        <strain evidence="4">FP5</strain>
    </source>
</reference>
<keyword evidence="3" id="KW-0255">Endonuclease</keyword>
<dbReference type="AlphaFoldDB" id="A0A1I2RWM7"/>
<evidence type="ECO:0000256" key="1">
    <source>
        <dbReference type="ARBA" id="ARBA00022722"/>
    </source>
</evidence>
<sequence length="291" mass="34488">MDQGFEKRKPADRADVKQLEKRLLQTKTSVENILKDQKLYYDPGKSEQSIKTYYRNINFQEANRKALGELVQSSHKKKVRYDPSEYVYPWVDLRPDGKLKSIYSGETREPEDVIQEDFETYLKNKAASEENEIPGEFSSLLKYNCEHAVPQSWYDKKEPMRGDLHHLFTCDPRCNSIRSNYPYYDFANYPIQEAAVNRVERQCGKAENEYFEPEYAKGVVARSMLYFLLRYPEEIEPGYRKKVDEELLLQWHQAEPPGIYEQHRNQAIYSIQGNRNPFIDFPEEMIQVYNT</sequence>
<dbReference type="GO" id="GO:0004519">
    <property type="term" value="F:endonuclease activity"/>
    <property type="evidence" value="ECO:0007669"/>
    <property type="project" value="UniProtKB-KW"/>
</dbReference>
<dbReference type="PANTHER" id="PTHR33607">
    <property type="entry name" value="ENDONUCLEASE-1"/>
    <property type="match status" value="1"/>
</dbReference>
<dbReference type="InterPro" id="IPR007346">
    <property type="entry name" value="Endonuclease-I"/>
</dbReference>
<gene>
    <name evidence="3" type="ORF">SAMN05216353_14410</name>
</gene>
<keyword evidence="2" id="KW-0378">Hydrolase</keyword>
<proteinExistence type="predicted"/>